<comment type="similarity">
    <text evidence="1">Belongs to the FlgM family.</text>
</comment>
<keyword evidence="3" id="KW-0678">Repressor</keyword>
<keyword evidence="5" id="KW-0805">Transcription regulation</keyword>
<keyword evidence="4" id="KW-1005">Bacterial flagellum biogenesis</keyword>
<reference evidence="12" key="1">
    <citation type="submission" date="2016-10" db="EMBL/GenBank/DDBJ databases">
        <authorList>
            <person name="Varghese N."/>
            <person name="Submissions S."/>
        </authorList>
    </citation>
    <scope>NUCLEOTIDE SEQUENCE [LARGE SCALE GENOMIC DNA]</scope>
    <source>
        <strain evidence="12">DSM 173</strain>
    </source>
</reference>
<dbReference type="Pfam" id="PF04316">
    <property type="entry name" value="FlgM"/>
    <property type="match status" value="1"/>
</dbReference>
<evidence type="ECO:0000259" key="10">
    <source>
        <dbReference type="Pfam" id="PF04316"/>
    </source>
</evidence>
<dbReference type="EMBL" id="FNOW01000006">
    <property type="protein sequence ID" value="SDX55234.1"/>
    <property type="molecule type" value="Genomic_DNA"/>
</dbReference>
<evidence type="ECO:0000256" key="6">
    <source>
        <dbReference type="ARBA" id="ARBA00023163"/>
    </source>
</evidence>
<evidence type="ECO:0000256" key="1">
    <source>
        <dbReference type="ARBA" id="ARBA00005322"/>
    </source>
</evidence>
<comment type="function">
    <text evidence="7">Responsible for the coupling of flagellin expression to flagellar assembly by preventing expression of the flagellin genes when a component of the middle class of proteins is defective. It negatively regulates flagellar genes by inhibiting the activity of FliA by directly binding to FliA.</text>
</comment>
<protein>
    <recommendedName>
        <fullName evidence="2">Negative regulator of flagellin synthesis</fullName>
    </recommendedName>
    <alternativeName>
        <fullName evidence="8">Anti-sigma-28 factor</fullName>
    </alternativeName>
</protein>
<keyword evidence="12" id="KW-1185">Reference proteome</keyword>
<feature type="region of interest" description="Disordered" evidence="9">
    <location>
        <begin position="1"/>
        <end position="51"/>
    </location>
</feature>
<evidence type="ECO:0000256" key="4">
    <source>
        <dbReference type="ARBA" id="ARBA00022795"/>
    </source>
</evidence>
<sequence length="103" mass="11192">MDIKLPVGNAIHANGSAVGSKPRSGPSSPTDDPHVTRSSPGTVEESVTLTDTAKTLRSLRDDSRDAPVNHQRLQAIKTAVQEGRYVIDDQRVAQRMLEEEFAL</sequence>
<feature type="domain" description="Anti-sigma-28 factor FlgM C-terminal" evidence="10">
    <location>
        <begin position="46"/>
        <end position="98"/>
    </location>
</feature>
<dbReference type="Proteomes" id="UP000198672">
    <property type="component" value="Unassembled WGS sequence"/>
</dbReference>
<evidence type="ECO:0000313" key="11">
    <source>
        <dbReference type="EMBL" id="SDX55234.1"/>
    </source>
</evidence>
<dbReference type="InterPro" id="IPR035890">
    <property type="entry name" value="Anti-sigma-28_factor_FlgM_sf"/>
</dbReference>
<accession>A0A1H3CNT1</accession>
<evidence type="ECO:0000256" key="5">
    <source>
        <dbReference type="ARBA" id="ARBA00023015"/>
    </source>
</evidence>
<proteinExistence type="inferred from homology"/>
<evidence type="ECO:0000256" key="9">
    <source>
        <dbReference type="SAM" id="MobiDB-lite"/>
    </source>
</evidence>
<dbReference type="RefSeq" id="WP_091332312.1">
    <property type="nucleotide sequence ID" value="NZ_FNOW01000006.1"/>
</dbReference>
<evidence type="ECO:0000256" key="8">
    <source>
        <dbReference type="ARBA" id="ARBA00030117"/>
    </source>
</evidence>
<name>A0A1H3CNT1_ALLWA</name>
<evidence type="ECO:0000313" key="12">
    <source>
        <dbReference type="Proteomes" id="UP000198672"/>
    </source>
</evidence>
<dbReference type="AlphaFoldDB" id="A0A1H3CNT1"/>
<dbReference type="STRING" id="61595.SAMN05421644_10666"/>
<feature type="compositionally biased region" description="Polar residues" evidence="9">
    <location>
        <begin position="25"/>
        <end position="51"/>
    </location>
</feature>
<dbReference type="SUPFAM" id="SSF101498">
    <property type="entry name" value="Anti-sigma factor FlgM"/>
    <property type="match status" value="1"/>
</dbReference>
<keyword evidence="11" id="KW-0969">Cilium</keyword>
<evidence type="ECO:0000256" key="2">
    <source>
        <dbReference type="ARBA" id="ARBA00017823"/>
    </source>
</evidence>
<dbReference type="InterPro" id="IPR007412">
    <property type="entry name" value="FlgM"/>
</dbReference>
<evidence type="ECO:0000256" key="3">
    <source>
        <dbReference type="ARBA" id="ARBA00022491"/>
    </source>
</evidence>
<dbReference type="InterPro" id="IPR031316">
    <property type="entry name" value="FlgM_C"/>
</dbReference>
<dbReference type="NCBIfam" id="TIGR03824">
    <property type="entry name" value="FlgM_jcvi"/>
    <property type="match status" value="1"/>
</dbReference>
<keyword evidence="11" id="KW-0282">Flagellum</keyword>
<evidence type="ECO:0000256" key="7">
    <source>
        <dbReference type="ARBA" id="ARBA00024739"/>
    </source>
</evidence>
<keyword evidence="6" id="KW-0804">Transcription</keyword>
<gene>
    <name evidence="11" type="ORF">SAMN05421644_10666</name>
</gene>
<organism evidence="11 12">
    <name type="scientific">Allochromatium warmingii</name>
    <name type="common">Chromatium warmingii</name>
    <dbReference type="NCBI Taxonomy" id="61595"/>
    <lineage>
        <taxon>Bacteria</taxon>
        <taxon>Pseudomonadati</taxon>
        <taxon>Pseudomonadota</taxon>
        <taxon>Gammaproteobacteria</taxon>
        <taxon>Chromatiales</taxon>
        <taxon>Chromatiaceae</taxon>
        <taxon>Allochromatium</taxon>
    </lineage>
</organism>
<dbReference type="GO" id="GO:0044781">
    <property type="term" value="P:bacterial-type flagellum organization"/>
    <property type="evidence" value="ECO:0007669"/>
    <property type="project" value="UniProtKB-KW"/>
</dbReference>
<keyword evidence="11" id="KW-0966">Cell projection</keyword>
<dbReference type="OrthoDB" id="5738369at2"/>
<dbReference type="GO" id="GO:0045892">
    <property type="term" value="P:negative regulation of DNA-templated transcription"/>
    <property type="evidence" value="ECO:0007669"/>
    <property type="project" value="InterPro"/>
</dbReference>